<comment type="similarity">
    <text evidence="2">Belongs to the cerato-ulmin hydrophobin family.</text>
</comment>
<comment type="caution">
    <text evidence="6">The sequence shown here is derived from an EMBL/GenBank/DDBJ whole genome shotgun (WGS) entry which is preliminary data.</text>
</comment>
<comment type="subcellular location">
    <subcellularLocation>
        <location evidence="1">Cell envelope</location>
    </subcellularLocation>
</comment>
<protein>
    <submittedName>
        <fullName evidence="6">Fungal hydrophobin</fullName>
    </submittedName>
</protein>
<keyword evidence="3" id="KW-1015">Disulfide bond</keyword>
<sequence>MKFLTVLALFAGAMALPSHGGGDDGGNGDGGNGDGGNGDGGNGGNGGNGNGGNGNGGNGDGGSYVPCRSTLYSNPQCCATDILGVANLDCTTPHPYPYSPNNFKSICAASGKTARCCALPVLGQALLCTNPVGIN</sequence>
<gene>
    <name evidence="6" type="ORF">DCS_08052</name>
</gene>
<keyword evidence="5" id="KW-0732">Signal</keyword>
<evidence type="ECO:0000256" key="2">
    <source>
        <dbReference type="ARBA" id="ARBA00009576"/>
    </source>
</evidence>
<dbReference type="Pfam" id="PF06766">
    <property type="entry name" value="Hydrophobin_2"/>
    <property type="match status" value="1"/>
</dbReference>
<feature type="region of interest" description="Disordered" evidence="4">
    <location>
        <begin position="21"/>
        <end position="55"/>
    </location>
</feature>
<evidence type="ECO:0000313" key="6">
    <source>
        <dbReference type="EMBL" id="KYK56086.1"/>
    </source>
</evidence>
<dbReference type="InterPro" id="IPR036686">
    <property type="entry name" value="Class_II_Hydrophobin_sf"/>
</dbReference>
<feature type="chain" id="PRO_5012655784" evidence="5">
    <location>
        <begin position="16"/>
        <end position="135"/>
    </location>
</feature>
<name>A0A151GG96_DRECN</name>
<proteinExistence type="inferred from homology"/>
<dbReference type="Proteomes" id="UP000076580">
    <property type="component" value="Chromosome 03"/>
</dbReference>
<dbReference type="GeneID" id="63720695"/>
<evidence type="ECO:0000256" key="1">
    <source>
        <dbReference type="ARBA" id="ARBA00004196"/>
    </source>
</evidence>
<dbReference type="InParanoid" id="A0A151GG96"/>
<dbReference type="PANTHER" id="PTHR42341:SF1">
    <property type="entry name" value="HYDROPHOBIN"/>
    <property type="match status" value="1"/>
</dbReference>
<evidence type="ECO:0000256" key="5">
    <source>
        <dbReference type="SAM" id="SignalP"/>
    </source>
</evidence>
<keyword evidence="7" id="KW-1185">Reference proteome</keyword>
<dbReference type="RefSeq" id="XP_040655438.1">
    <property type="nucleotide sequence ID" value="XM_040805334.1"/>
</dbReference>
<dbReference type="EMBL" id="LAYC01000003">
    <property type="protein sequence ID" value="KYK56086.1"/>
    <property type="molecule type" value="Genomic_DNA"/>
</dbReference>
<evidence type="ECO:0000313" key="7">
    <source>
        <dbReference type="Proteomes" id="UP000076580"/>
    </source>
</evidence>
<dbReference type="AlphaFoldDB" id="A0A151GG96"/>
<evidence type="ECO:0000256" key="3">
    <source>
        <dbReference type="ARBA" id="ARBA00023157"/>
    </source>
</evidence>
<dbReference type="InterPro" id="IPR010636">
    <property type="entry name" value="Class_II_hydrophobin"/>
</dbReference>
<reference evidence="6 7" key="1">
    <citation type="journal article" date="2016" name="Sci. Rep.">
        <title>Insights into Adaptations to a Near-Obligate Nematode Endoparasitic Lifestyle from the Finished Genome of Drechmeria coniospora.</title>
        <authorList>
            <person name="Zhang L."/>
            <person name="Zhou Z."/>
            <person name="Guo Q."/>
            <person name="Fokkens L."/>
            <person name="Miskei M."/>
            <person name="Pocsi I."/>
            <person name="Zhang W."/>
            <person name="Chen M."/>
            <person name="Wang L."/>
            <person name="Sun Y."/>
            <person name="Donzelli B.G."/>
            <person name="Gibson D.M."/>
            <person name="Nelson D.R."/>
            <person name="Luo J.G."/>
            <person name="Rep M."/>
            <person name="Liu H."/>
            <person name="Yang S."/>
            <person name="Wang J."/>
            <person name="Krasnoff S.B."/>
            <person name="Xu Y."/>
            <person name="Molnar I."/>
            <person name="Lin M."/>
        </authorList>
    </citation>
    <scope>NUCLEOTIDE SEQUENCE [LARGE SCALE GENOMIC DNA]</scope>
    <source>
        <strain evidence="6 7">ARSEF 6962</strain>
    </source>
</reference>
<dbReference type="SUPFAM" id="SSF101751">
    <property type="entry name" value="Hydrophobin II, HfbII"/>
    <property type="match status" value="1"/>
</dbReference>
<dbReference type="STRING" id="98403.A0A151GG96"/>
<evidence type="ECO:0000256" key="4">
    <source>
        <dbReference type="SAM" id="MobiDB-lite"/>
    </source>
</evidence>
<accession>A0A151GG96</accession>
<feature type="signal peptide" evidence="5">
    <location>
        <begin position="1"/>
        <end position="15"/>
    </location>
</feature>
<dbReference type="PANTHER" id="PTHR42341">
    <property type="entry name" value="HYDROPHOBIN"/>
    <property type="match status" value="1"/>
</dbReference>
<dbReference type="GO" id="GO:0005576">
    <property type="term" value="C:extracellular region"/>
    <property type="evidence" value="ECO:0007669"/>
    <property type="project" value="InterPro"/>
</dbReference>
<dbReference type="CDD" id="cd23508">
    <property type="entry name" value="hydrophobin_II"/>
    <property type="match status" value="1"/>
</dbReference>
<dbReference type="Gene3D" id="3.20.120.10">
    <property type="entry name" value="Hydrophobin"/>
    <property type="match status" value="1"/>
</dbReference>
<organism evidence="6 7">
    <name type="scientific">Drechmeria coniospora</name>
    <name type="common">Nematophagous fungus</name>
    <name type="synonym">Meria coniospora</name>
    <dbReference type="NCBI Taxonomy" id="98403"/>
    <lineage>
        <taxon>Eukaryota</taxon>
        <taxon>Fungi</taxon>
        <taxon>Dikarya</taxon>
        <taxon>Ascomycota</taxon>
        <taxon>Pezizomycotina</taxon>
        <taxon>Sordariomycetes</taxon>
        <taxon>Hypocreomycetidae</taxon>
        <taxon>Hypocreales</taxon>
        <taxon>Ophiocordycipitaceae</taxon>
        <taxon>Drechmeria</taxon>
    </lineage>
</organism>